<dbReference type="InterPro" id="IPR002880">
    <property type="entry name" value="Pyrv_Fd/Flavodoxin_OxRdtase_N"/>
</dbReference>
<dbReference type="SUPFAM" id="SSF52922">
    <property type="entry name" value="TK C-terminal domain-like"/>
    <property type="match status" value="1"/>
</dbReference>
<proteinExistence type="predicted"/>
<name>A0A2M6WU34_9BACT</name>
<dbReference type="EMBL" id="PFAM01000008">
    <property type="protein sequence ID" value="PIT96303.1"/>
    <property type="molecule type" value="Genomic_DNA"/>
</dbReference>
<gene>
    <name evidence="4" type="primary">porA</name>
    <name evidence="4" type="ORF">COT94_01260</name>
</gene>
<dbReference type="Pfam" id="PF01855">
    <property type="entry name" value="POR_N"/>
    <property type="match status" value="1"/>
</dbReference>
<dbReference type="GO" id="GO:0006979">
    <property type="term" value="P:response to oxidative stress"/>
    <property type="evidence" value="ECO:0007669"/>
    <property type="project" value="TreeGrafter"/>
</dbReference>
<protein>
    <submittedName>
        <fullName evidence="4">Pyruvate ferredoxin oxidoreductase</fullName>
    </submittedName>
</protein>
<dbReference type="InterPro" id="IPR029061">
    <property type="entry name" value="THDP-binding"/>
</dbReference>
<dbReference type="Gene3D" id="3.40.50.920">
    <property type="match status" value="1"/>
</dbReference>
<evidence type="ECO:0000313" key="4">
    <source>
        <dbReference type="EMBL" id="PIT96303.1"/>
    </source>
</evidence>
<dbReference type="SUPFAM" id="SSF52518">
    <property type="entry name" value="Thiamin diphosphate-binding fold (THDP-binding)"/>
    <property type="match status" value="1"/>
</dbReference>
<dbReference type="PANTHER" id="PTHR32154">
    <property type="entry name" value="PYRUVATE-FLAVODOXIN OXIDOREDUCTASE-RELATED"/>
    <property type="match status" value="1"/>
</dbReference>
<accession>A0A2M6WU34</accession>
<dbReference type="Pfam" id="PF17147">
    <property type="entry name" value="PFOR_II"/>
    <property type="match status" value="1"/>
</dbReference>
<dbReference type="InterPro" id="IPR050722">
    <property type="entry name" value="Pyruvate:ferred/Flavod_OxRd"/>
</dbReference>
<evidence type="ECO:0000259" key="3">
    <source>
        <dbReference type="Pfam" id="PF17147"/>
    </source>
</evidence>
<dbReference type="InterPro" id="IPR009014">
    <property type="entry name" value="Transketo_C/PFOR_II"/>
</dbReference>
<feature type="domain" description="Pyruvate flavodoxin/ferredoxin oxidoreductase pyrimidine binding" evidence="2">
    <location>
        <begin position="20"/>
        <end position="229"/>
    </location>
</feature>
<keyword evidence="4" id="KW-0670">Pyruvate</keyword>
<dbReference type="PANTHER" id="PTHR32154:SF0">
    <property type="entry name" value="PYRUVATE-FLAVODOXIN OXIDOREDUCTASE-RELATED"/>
    <property type="match status" value="1"/>
</dbReference>
<dbReference type="InterPro" id="IPR033412">
    <property type="entry name" value="PFOR_II"/>
</dbReference>
<evidence type="ECO:0000313" key="5">
    <source>
        <dbReference type="Proteomes" id="UP000228533"/>
    </source>
</evidence>
<dbReference type="CDD" id="cd07034">
    <property type="entry name" value="TPP_PYR_PFOR_IOR-alpha_like"/>
    <property type="match status" value="1"/>
</dbReference>
<feature type="domain" description="Pyruvate:ferredoxin oxidoreductase core" evidence="3">
    <location>
        <begin position="274"/>
        <end position="374"/>
    </location>
</feature>
<reference evidence="5" key="1">
    <citation type="submission" date="2017-09" db="EMBL/GenBank/DDBJ databases">
        <title>Depth-based differentiation of microbial function through sediment-hosted aquifers and enrichment of novel symbionts in the deep terrestrial subsurface.</title>
        <authorList>
            <person name="Probst A.J."/>
            <person name="Ladd B."/>
            <person name="Jarett J.K."/>
            <person name="Geller-Mcgrath D.E."/>
            <person name="Sieber C.M.K."/>
            <person name="Emerson J.B."/>
            <person name="Anantharaman K."/>
            <person name="Thomas B.C."/>
            <person name="Malmstrom R."/>
            <person name="Stieglmeier M."/>
            <person name="Klingl A."/>
            <person name="Woyke T."/>
            <person name="Ryan C.M."/>
            <person name="Banfield J.F."/>
        </authorList>
    </citation>
    <scope>NUCLEOTIDE SEQUENCE [LARGE SCALE GENOMIC DNA]</scope>
</reference>
<comment type="caution">
    <text evidence="4">The sequence shown here is derived from an EMBL/GenBank/DDBJ whole genome shotgun (WGS) entry which is preliminary data.</text>
</comment>
<organism evidence="4 5">
    <name type="scientific">Candidatus Falkowbacteria bacterium CG10_big_fil_rev_8_21_14_0_10_37_14</name>
    <dbReference type="NCBI Taxonomy" id="1974561"/>
    <lineage>
        <taxon>Bacteria</taxon>
        <taxon>Candidatus Falkowiibacteriota</taxon>
    </lineage>
</organism>
<dbReference type="GO" id="GO:0016491">
    <property type="term" value="F:oxidoreductase activity"/>
    <property type="evidence" value="ECO:0007669"/>
    <property type="project" value="UniProtKB-KW"/>
</dbReference>
<dbReference type="AlphaFoldDB" id="A0A2M6WU34"/>
<evidence type="ECO:0000259" key="2">
    <source>
        <dbReference type="Pfam" id="PF01855"/>
    </source>
</evidence>
<dbReference type="FunFam" id="3.40.50.970:FF:000012">
    <property type="entry name" value="Pyruvate:ferredoxin (Flavodoxin) oxidoreductase"/>
    <property type="match status" value="1"/>
</dbReference>
<sequence length="391" mass="42506">MKTSIAKTIMLDGSRAVAEAVRLAEPSLVAAYPITPQTHIVETLSRWQAAGQTNYEYVRADSESAAAAMVLGAAAMGEVAYTATSSQGLLHMVETLYNAGGLELPFVMTLANRSVSAPINIWNDLSDAMAIRDTGLIMLFAESNQEALDQHIIAFRLAKELSQPVVVNLDGFLLTHTSEAVCVPSAKLVKDFLQVNRTKHNQHLDTAHPNTIGHLFMPEDFQSRRQNLQRKLVGALPIIEHIYQDYYKKIDTAGLTNYTTTNTGHLEYYGPQHANTVLITLGSIAGTIKDALDDFNKKTKKPVALLRLKTLRPLPISNLQTILKHKKYLAVLDRALSVGACPPLAADIAAALNGQSLVSLVGGLGGKDIERSDISTMIKLARAGKYGPHFI</sequence>
<keyword evidence="1" id="KW-0560">Oxidoreductase</keyword>
<evidence type="ECO:0000256" key="1">
    <source>
        <dbReference type="ARBA" id="ARBA00023002"/>
    </source>
</evidence>
<dbReference type="Proteomes" id="UP000228533">
    <property type="component" value="Unassembled WGS sequence"/>
</dbReference>
<dbReference type="Gene3D" id="3.40.50.970">
    <property type="match status" value="1"/>
</dbReference>